<comment type="caution">
    <text evidence="2">The sequence shown here is derived from an EMBL/GenBank/DDBJ whole genome shotgun (WGS) entry which is preliminary data.</text>
</comment>
<dbReference type="InterPro" id="IPR013216">
    <property type="entry name" value="Methyltransf_11"/>
</dbReference>
<dbReference type="GO" id="GO:0008168">
    <property type="term" value="F:methyltransferase activity"/>
    <property type="evidence" value="ECO:0007669"/>
    <property type="project" value="UniProtKB-KW"/>
</dbReference>
<reference evidence="2 3" key="1">
    <citation type="submission" date="2021-01" db="EMBL/GenBank/DDBJ databases">
        <title>Actinoplanes sp. nov. LDG1-01 isolated from lichen.</title>
        <authorList>
            <person name="Saeng-In P."/>
            <person name="Phongsopitanun W."/>
            <person name="Kanchanasin P."/>
            <person name="Yuki M."/>
            <person name="Kudo T."/>
            <person name="Ohkuma M."/>
            <person name="Tanasupawat S."/>
        </authorList>
    </citation>
    <scope>NUCLEOTIDE SEQUENCE [LARGE SCALE GENOMIC DNA]</scope>
    <source>
        <strain evidence="2 3">LDG1-01</strain>
    </source>
</reference>
<name>A0ABS1VVK5_9ACTN</name>
<dbReference type="CDD" id="cd02440">
    <property type="entry name" value="AdoMet_MTases"/>
    <property type="match status" value="1"/>
</dbReference>
<gene>
    <name evidence="2" type="ORF">JKJ07_29760</name>
</gene>
<dbReference type="EMBL" id="JAENHO010000009">
    <property type="protein sequence ID" value="MBL7258506.1"/>
    <property type="molecule type" value="Genomic_DNA"/>
</dbReference>
<organism evidence="2 3">
    <name type="scientific">Paractinoplanes lichenicola</name>
    <dbReference type="NCBI Taxonomy" id="2802976"/>
    <lineage>
        <taxon>Bacteria</taxon>
        <taxon>Bacillati</taxon>
        <taxon>Actinomycetota</taxon>
        <taxon>Actinomycetes</taxon>
        <taxon>Micromonosporales</taxon>
        <taxon>Micromonosporaceae</taxon>
        <taxon>Paractinoplanes</taxon>
    </lineage>
</organism>
<evidence type="ECO:0000259" key="1">
    <source>
        <dbReference type="Pfam" id="PF08241"/>
    </source>
</evidence>
<dbReference type="InterPro" id="IPR029063">
    <property type="entry name" value="SAM-dependent_MTases_sf"/>
</dbReference>
<dbReference type="Pfam" id="PF08241">
    <property type="entry name" value="Methyltransf_11"/>
    <property type="match status" value="1"/>
</dbReference>
<keyword evidence="2" id="KW-0808">Transferase</keyword>
<evidence type="ECO:0000313" key="3">
    <source>
        <dbReference type="Proteomes" id="UP000598996"/>
    </source>
</evidence>
<dbReference type="PANTHER" id="PTHR43591">
    <property type="entry name" value="METHYLTRANSFERASE"/>
    <property type="match status" value="1"/>
</dbReference>
<dbReference type="SUPFAM" id="SSF53335">
    <property type="entry name" value="S-adenosyl-L-methionine-dependent methyltransferases"/>
    <property type="match status" value="1"/>
</dbReference>
<accession>A0ABS1VVK5</accession>
<keyword evidence="3" id="KW-1185">Reference proteome</keyword>
<dbReference type="GO" id="GO:0032259">
    <property type="term" value="P:methylation"/>
    <property type="evidence" value="ECO:0007669"/>
    <property type="project" value="UniProtKB-KW"/>
</dbReference>
<keyword evidence="2" id="KW-0489">Methyltransferase</keyword>
<feature type="domain" description="Methyltransferase type 11" evidence="1">
    <location>
        <begin position="65"/>
        <end position="156"/>
    </location>
</feature>
<proteinExistence type="predicted"/>
<sequence length="258" mass="28641">MAGARQPRGETPVTEPHKATLQRSITLFQAFLVEQTDPDRFYTALAKDSVGQLSKYGPLRDQLVLDVGGGPGYFADAFSKAGARYVRLEPDAGDMASGVAGEDSAVGALRASGMELPIRTGSIDVCYSSNVLEHVPDPPRMLDEMVRVTRPGGLIYASFTPWLSPWGGHETAPWHYFGGHYAARRYERRNGKPPKNKYRHSLHPYSVGAALRWARTTEHATRLDALARYHPSWAQWILKVPAAREVLSWNLALVMRKN</sequence>
<protein>
    <submittedName>
        <fullName evidence="2">Class I SAM-dependent methyltransferase</fullName>
    </submittedName>
</protein>
<evidence type="ECO:0000313" key="2">
    <source>
        <dbReference type="EMBL" id="MBL7258506.1"/>
    </source>
</evidence>
<dbReference type="Proteomes" id="UP000598996">
    <property type="component" value="Unassembled WGS sequence"/>
</dbReference>
<dbReference type="Gene3D" id="3.40.50.150">
    <property type="entry name" value="Vaccinia Virus protein VP39"/>
    <property type="match status" value="1"/>
</dbReference>